<keyword evidence="2" id="KW-0547">Nucleotide-binding</keyword>
<dbReference type="Pfam" id="PF23559">
    <property type="entry name" value="WHD_DRP"/>
    <property type="match status" value="1"/>
</dbReference>
<sequence>MVDAVVAVALDRLLQVLTSQGLQFIKFDREFEEVRTELLYINSFLKDAEKVKQVNQMEMLRTIMQDLREMVYDVEDIMEDFELHRLKSNGGYKLHCMGYSSLSSMKFYFEIGKRLRMVRERMTKARGRMTPYLGTALALPSQWPEWGRQPLRNPILVDEAGTVGLAEDQWKIGECLLEASGHLTVIGIVGMGGIGKTTLAQQIYNDRSLKEQYGYIIFLTVSQSFELKDLIRTMLRKLNESEDSMRGDTADLLRTLHSKLDKKYLIILDDVWGANEGLWWESLKSGFPHRAGSCVIVTTRDEEVARSMGATHRCIHHLRLLSEENGWSLFSKVVFERDGGQCPNMDLEVIGKEIVSQCRGLPLAIKIAGGMMVGKEKSAHKWSQISKHLKQELATHNKDKELPAHLKPCFLSFAMFPEDTEIFVHTMIHWWIGEGFIRERDGKTAYEIGEECINELFCRCLLLGSFKSIFETNFFNCRLHDMVRDMVIKIAREENFMCLDDKGRPSLCVQSRRGGILRSINLESFEVNSKSLRTLVGMQIEPSVLKTLGQNMPQLKRLRVLDLLLSATSDADLIDENVLSRIGMKKLPNSIANLRKLQILRLYNWPNLRRLPPSVTTLEQLNIMQIFGCDSLECMPKAFSNLHNLQILWGFTPGSWRHKDGCRVAELRHLNQLKTLFIEIKSEDQIVEGELNVLSQLQDLKIKASNGSSGLAGKINGWFSSLQQLEKLRLYGLQGVTTPTWLNPTSLPNLRHLSIVFSERLVHLNPIFWDTQNVKWKLEVFVLMYLDELDEEWPMIKGAMPCLKLLKVQVCPKLKLFPFDVTREGQWKKG</sequence>
<dbReference type="GO" id="GO:0098542">
    <property type="term" value="P:defense response to other organism"/>
    <property type="evidence" value="ECO:0007669"/>
    <property type="project" value="TreeGrafter"/>
</dbReference>
<dbReference type="Gene3D" id="1.10.10.10">
    <property type="entry name" value="Winged helix-like DNA-binding domain superfamily/Winged helix DNA-binding domain"/>
    <property type="match status" value="1"/>
</dbReference>
<dbReference type="InterPro" id="IPR032675">
    <property type="entry name" value="LRR_dom_sf"/>
</dbReference>
<dbReference type="Gene3D" id="1.10.8.430">
    <property type="entry name" value="Helical domain of apoptotic protease-activating factors"/>
    <property type="match status" value="1"/>
</dbReference>
<dbReference type="Pfam" id="PF23598">
    <property type="entry name" value="LRR_14"/>
    <property type="match status" value="1"/>
</dbReference>
<dbReference type="InterPro" id="IPR058922">
    <property type="entry name" value="WHD_DRP"/>
</dbReference>
<dbReference type="Proteomes" id="UP001168098">
    <property type="component" value="Unassembled WGS sequence"/>
</dbReference>
<dbReference type="PANTHER" id="PTHR23155">
    <property type="entry name" value="DISEASE RESISTANCE PROTEIN RP"/>
    <property type="match status" value="1"/>
</dbReference>
<dbReference type="AlphaFoldDB" id="A0AA39D5T3"/>
<dbReference type="InterPro" id="IPR002182">
    <property type="entry name" value="NB-ARC"/>
</dbReference>
<dbReference type="EMBL" id="JARBHA010000019">
    <property type="protein sequence ID" value="KAJ9671784.1"/>
    <property type="molecule type" value="Genomic_DNA"/>
</dbReference>
<dbReference type="InterPro" id="IPR044974">
    <property type="entry name" value="Disease_R_plants"/>
</dbReference>
<dbReference type="SUPFAM" id="SSF52058">
    <property type="entry name" value="L domain-like"/>
    <property type="match status" value="1"/>
</dbReference>
<dbReference type="InterPro" id="IPR027417">
    <property type="entry name" value="P-loop_NTPase"/>
</dbReference>
<evidence type="ECO:0000259" key="4">
    <source>
        <dbReference type="SMART" id="SM00382"/>
    </source>
</evidence>
<dbReference type="Pfam" id="PF18052">
    <property type="entry name" value="Rx_N"/>
    <property type="match status" value="1"/>
</dbReference>
<keyword evidence="6" id="KW-1185">Reference proteome</keyword>
<accession>A0AA39D5T3</accession>
<dbReference type="GO" id="GO:0043531">
    <property type="term" value="F:ADP binding"/>
    <property type="evidence" value="ECO:0007669"/>
    <property type="project" value="InterPro"/>
</dbReference>
<feature type="domain" description="AAA+ ATPase" evidence="4">
    <location>
        <begin position="182"/>
        <end position="321"/>
    </location>
</feature>
<dbReference type="FunFam" id="3.40.50.300:FF:001091">
    <property type="entry name" value="Probable disease resistance protein At1g61300"/>
    <property type="match status" value="1"/>
</dbReference>
<dbReference type="CDD" id="cd14798">
    <property type="entry name" value="RX-CC_like"/>
    <property type="match status" value="1"/>
</dbReference>
<protein>
    <recommendedName>
        <fullName evidence="4">AAA+ ATPase domain-containing protein</fullName>
    </recommendedName>
</protein>
<dbReference type="InterPro" id="IPR055414">
    <property type="entry name" value="LRR_R13L4/SHOC2-like"/>
</dbReference>
<gene>
    <name evidence="5" type="ORF">PVL29_025477</name>
</gene>
<organism evidence="5 6">
    <name type="scientific">Vitis rotundifolia</name>
    <name type="common">Muscadine grape</name>
    <dbReference type="NCBI Taxonomy" id="103349"/>
    <lineage>
        <taxon>Eukaryota</taxon>
        <taxon>Viridiplantae</taxon>
        <taxon>Streptophyta</taxon>
        <taxon>Embryophyta</taxon>
        <taxon>Tracheophyta</taxon>
        <taxon>Spermatophyta</taxon>
        <taxon>Magnoliopsida</taxon>
        <taxon>eudicotyledons</taxon>
        <taxon>Gunneridae</taxon>
        <taxon>Pentapetalae</taxon>
        <taxon>rosids</taxon>
        <taxon>Vitales</taxon>
        <taxon>Vitaceae</taxon>
        <taxon>Viteae</taxon>
        <taxon>Vitis</taxon>
    </lineage>
</organism>
<dbReference type="Gene3D" id="1.20.5.4130">
    <property type="match status" value="1"/>
</dbReference>
<dbReference type="Gene3D" id="3.40.50.300">
    <property type="entry name" value="P-loop containing nucleotide triphosphate hydrolases"/>
    <property type="match status" value="1"/>
</dbReference>
<evidence type="ECO:0000313" key="6">
    <source>
        <dbReference type="Proteomes" id="UP001168098"/>
    </source>
</evidence>
<dbReference type="Gene3D" id="3.80.10.10">
    <property type="entry name" value="Ribonuclease Inhibitor"/>
    <property type="match status" value="1"/>
</dbReference>
<dbReference type="InterPro" id="IPR036388">
    <property type="entry name" value="WH-like_DNA-bd_sf"/>
</dbReference>
<name>A0AA39D5T3_VITRO</name>
<dbReference type="InterPro" id="IPR038005">
    <property type="entry name" value="RX-like_CC"/>
</dbReference>
<keyword evidence="1" id="KW-0677">Repeat</keyword>
<dbReference type="FunFam" id="1.10.10.10:FF:000322">
    <property type="entry name" value="Probable disease resistance protein At1g63360"/>
    <property type="match status" value="1"/>
</dbReference>
<evidence type="ECO:0000313" key="5">
    <source>
        <dbReference type="EMBL" id="KAJ9671784.1"/>
    </source>
</evidence>
<dbReference type="SMART" id="SM00382">
    <property type="entry name" value="AAA"/>
    <property type="match status" value="1"/>
</dbReference>
<evidence type="ECO:0000256" key="1">
    <source>
        <dbReference type="ARBA" id="ARBA00022737"/>
    </source>
</evidence>
<dbReference type="InterPro" id="IPR003593">
    <property type="entry name" value="AAA+_ATPase"/>
</dbReference>
<reference evidence="5 6" key="1">
    <citation type="journal article" date="2023" name="BMC Biotechnol.">
        <title>Vitis rotundifolia cv Carlos genome sequencing.</title>
        <authorList>
            <person name="Huff M."/>
            <person name="Hulse-Kemp A."/>
            <person name="Scheffler B."/>
            <person name="Youngblood R."/>
            <person name="Simpson S."/>
            <person name="Babiker E."/>
            <person name="Staton M."/>
        </authorList>
    </citation>
    <scope>NUCLEOTIDE SEQUENCE [LARGE SCALE GENOMIC DNA]</scope>
    <source>
        <tissue evidence="5">Leaf</tissue>
    </source>
</reference>
<keyword evidence="3" id="KW-0611">Plant defense</keyword>
<dbReference type="SUPFAM" id="SSF52540">
    <property type="entry name" value="P-loop containing nucleoside triphosphate hydrolases"/>
    <property type="match status" value="1"/>
</dbReference>
<proteinExistence type="predicted"/>
<dbReference type="Pfam" id="PF00931">
    <property type="entry name" value="NB-ARC"/>
    <property type="match status" value="1"/>
</dbReference>
<evidence type="ECO:0000256" key="3">
    <source>
        <dbReference type="ARBA" id="ARBA00022821"/>
    </source>
</evidence>
<dbReference type="InterPro" id="IPR042197">
    <property type="entry name" value="Apaf_helical"/>
</dbReference>
<comment type="caution">
    <text evidence="5">The sequence shown here is derived from an EMBL/GenBank/DDBJ whole genome shotgun (WGS) entry which is preliminary data.</text>
</comment>
<dbReference type="PANTHER" id="PTHR23155:SF1172">
    <property type="entry name" value="DISEASE RESISTANCE RPP13-LIKE PROTEIN 4"/>
    <property type="match status" value="1"/>
</dbReference>
<dbReference type="PRINTS" id="PR00364">
    <property type="entry name" value="DISEASERSIST"/>
</dbReference>
<dbReference type="InterPro" id="IPR041118">
    <property type="entry name" value="Rx_N"/>
</dbReference>
<evidence type="ECO:0000256" key="2">
    <source>
        <dbReference type="ARBA" id="ARBA00022741"/>
    </source>
</evidence>